<evidence type="ECO:0000313" key="1">
    <source>
        <dbReference type="EMBL" id="KAK4801131.1"/>
    </source>
</evidence>
<dbReference type="AlphaFoldDB" id="A0AAN7MCP2"/>
<sequence length="62" mass="7068">MDEYDCCRCFSDEEEEESNLKLDNNSPVQISRIKDDKRPGTEQLLGMDLHIQSMSLASVSSE</sequence>
<organism evidence="1 2">
    <name type="scientific">Trapa natans</name>
    <name type="common">Water chestnut</name>
    <dbReference type="NCBI Taxonomy" id="22666"/>
    <lineage>
        <taxon>Eukaryota</taxon>
        <taxon>Viridiplantae</taxon>
        <taxon>Streptophyta</taxon>
        <taxon>Embryophyta</taxon>
        <taxon>Tracheophyta</taxon>
        <taxon>Spermatophyta</taxon>
        <taxon>Magnoliopsida</taxon>
        <taxon>eudicotyledons</taxon>
        <taxon>Gunneridae</taxon>
        <taxon>Pentapetalae</taxon>
        <taxon>rosids</taxon>
        <taxon>malvids</taxon>
        <taxon>Myrtales</taxon>
        <taxon>Lythraceae</taxon>
        <taxon>Trapa</taxon>
    </lineage>
</organism>
<dbReference type="EMBL" id="JAXQNO010000003">
    <property type="protein sequence ID" value="KAK4801131.1"/>
    <property type="molecule type" value="Genomic_DNA"/>
</dbReference>
<comment type="caution">
    <text evidence="1">The sequence shown here is derived from an EMBL/GenBank/DDBJ whole genome shotgun (WGS) entry which is preliminary data.</text>
</comment>
<name>A0AAN7MCP2_TRANT</name>
<gene>
    <name evidence="1" type="ORF">SAY86_021618</name>
</gene>
<protein>
    <submittedName>
        <fullName evidence="1">Uncharacterized protein</fullName>
    </submittedName>
</protein>
<keyword evidence="2" id="KW-1185">Reference proteome</keyword>
<accession>A0AAN7MCP2</accession>
<reference evidence="1 2" key="1">
    <citation type="journal article" date="2023" name="Hortic Res">
        <title>Pangenome of water caltrop reveals structural variations and asymmetric subgenome divergence after allopolyploidization.</title>
        <authorList>
            <person name="Zhang X."/>
            <person name="Chen Y."/>
            <person name="Wang L."/>
            <person name="Yuan Y."/>
            <person name="Fang M."/>
            <person name="Shi L."/>
            <person name="Lu R."/>
            <person name="Comes H.P."/>
            <person name="Ma Y."/>
            <person name="Chen Y."/>
            <person name="Huang G."/>
            <person name="Zhou Y."/>
            <person name="Zheng Z."/>
            <person name="Qiu Y."/>
        </authorList>
    </citation>
    <scope>NUCLEOTIDE SEQUENCE [LARGE SCALE GENOMIC DNA]</scope>
    <source>
        <strain evidence="1">F231</strain>
    </source>
</reference>
<proteinExistence type="predicted"/>
<dbReference type="Proteomes" id="UP001346149">
    <property type="component" value="Unassembled WGS sequence"/>
</dbReference>
<evidence type="ECO:0000313" key="2">
    <source>
        <dbReference type="Proteomes" id="UP001346149"/>
    </source>
</evidence>